<dbReference type="Proteomes" id="UP000177300">
    <property type="component" value="Unassembled WGS sequence"/>
</dbReference>
<reference evidence="2 3" key="1">
    <citation type="journal article" date="2016" name="Nat. Commun.">
        <title>Thousands of microbial genomes shed light on interconnected biogeochemical processes in an aquifer system.</title>
        <authorList>
            <person name="Anantharaman K."/>
            <person name="Brown C.T."/>
            <person name="Hug L.A."/>
            <person name="Sharon I."/>
            <person name="Castelle C.J."/>
            <person name="Probst A.J."/>
            <person name="Thomas B.C."/>
            <person name="Singh A."/>
            <person name="Wilkins M.J."/>
            <person name="Karaoz U."/>
            <person name="Brodie E.L."/>
            <person name="Williams K.H."/>
            <person name="Hubbard S.S."/>
            <person name="Banfield J.F."/>
        </authorList>
    </citation>
    <scope>NUCLEOTIDE SEQUENCE [LARGE SCALE GENOMIC DNA]</scope>
</reference>
<dbReference type="PANTHER" id="PTHR43861">
    <property type="entry name" value="TRANS-ACONITATE 2-METHYLTRANSFERASE-RELATED"/>
    <property type="match status" value="1"/>
</dbReference>
<dbReference type="AlphaFoldDB" id="A0A1F5IAG3"/>
<dbReference type="EMBL" id="MFBY01000038">
    <property type="protein sequence ID" value="OGE13300.1"/>
    <property type="molecule type" value="Genomic_DNA"/>
</dbReference>
<accession>A0A1F5IAG3</accession>
<organism evidence="2 3">
    <name type="scientific">Candidatus Curtissbacteria bacterium RIFCSPLOWO2_12_FULL_38_9</name>
    <dbReference type="NCBI Taxonomy" id="1797735"/>
    <lineage>
        <taxon>Bacteria</taxon>
        <taxon>Candidatus Curtissiibacteriota</taxon>
    </lineage>
</organism>
<dbReference type="InterPro" id="IPR013216">
    <property type="entry name" value="Methyltransf_11"/>
</dbReference>
<dbReference type="GO" id="GO:0008757">
    <property type="term" value="F:S-adenosylmethionine-dependent methyltransferase activity"/>
    <property type="evidence" value="ECO:0007669"/>
    <property type="project" value="InterPro"/>
</dbReference>
<sequence>MKIAQHINSQDYKKSEKSFQAEVWEEHWSKQSVHNLVKQLEVNPVFWNLLSKVKKSHKMLEAGCGYGQWVIALHQLGFNIKGVDIAKNTLKRIKKFYPPADVKIADVESLPFKDGGFDVYLSFGVIEHFEKGPRKVLNEAKRVLKKNGLLYLTVPYLNIPRLIKYGLNIKKKGKFYQYLYTKNEVTRLIEEAGFEVVSVKHFDFINAVKKDIPFAHYLINAFLSRSTKKEPDNNEKKRNRSPLLAIKKTPSYGSISSLQKLLYKLDSYIILIEAYRK</sequence>
<dbReference type="Gene3D" id="3.40.50.150">
    <property type="entry name" value="Vaccinia Virus protein VP39"/>
    <property type="match status" value="1"/>
</dbReference>
<dbReference type="SUPFAM" id="SSF53335">
    <property type="entry name" value="S-adenosyl-L-methionine-dependent methyltransferases"/>
    <property type="match status" value="1"/>
</dbReference>
<evidence type="ECO:0000313" key="2">
    <source>
        <dbReference type="EMBL" id="OGE13300.1"/>
    </source>
</evidence>
<comment type="caution">
    <text evidence="2">The sequence shown here is derived from an EMBL/GenBank/DDBJ whole genome shotgun (WGS) entry which is preliminary data.</text>
</comment>
<name>A0A1F5IAG3_9BACT</name>
<gene>
    <name evidence="2" type="ORF">A3G14_05460</name>
</gene>
<dbReference type="Pfam" id="PF08241">
    <property type="entry name" value="Methyltransf_11"/>
    <property type="match status" value="1"/>
</dbReference>
<evidence type="ECO:0000313" key="3">
    <source>
        <dbReference type="Proteomes" id="UP000177300"/>
    </source>
</evidence>
<dbReference type="CDD" id="cd02440">
    <property type="entry name" value="AdoMet_MTases"/>
    <property type="match status" value="1"/>
</dbReference>
<proteinExistence type="predicted"/>
<dbReference type="PANTHER" id="PTHR43861:SF1">
    <property type="entry name" value="TRANS-ACONITATE 2-METHYLTRANSFERASE"/>
    <property type="match status" value="1"/>
</dbReference>
<feature type="domain" description="Methyltransferase type 11" evidence="1">
    <location>
        <begin position="60"/>
        <end position="152"/>
    </location>
</feature>
<evidence type="ECO:0000259" key="1">
    <source>
        <dbReference type="Pfam" id="PF08241"/>
    </source>
</evidence>
<protein>
    <recommendedName>
        <fullName evidence="1">Methyltransferase type 11 domain-containing protein</fullName>
    </recommendedName>
</protein>
<dbReference type="InterPro" id="IPR029063">
    <property type="entry name" value="SAM-dependent_MTases_sf"/>
</dbReference>